<comment type="caution">
    <text evidence="2">The sequence shown here is derived from an EMBL/GenBank/DDBJ whole genome shotgun (WGS) entry which is preliminary data.</text>
</comment>
<proteinExistence type="predicted"/>
<keyword evidence="3" id="KW-1185">Reference proteome</keyword>
<evidence type="ECO:0000256" key="1">
    <source>
        <dbReference type="SAM" id="MobiDB-lite"/>
    </source>
</evidence>
<dbReference type="Pfam" id="PF08811">
    <property type="entry name" value="DUF1800"/>
    <property type="match status" value="1"/>
</dbReference>
<gene>
    <name evidence="2" type="ORF">HDF14_003760</name>
</gene>
<dbReference type="InterPro" id="IPR014917">
    <property type="entry name" value="DUF1800"/>
</dbReference>
<dbReference type="Proteomes" id="UP000535182">
    <property type="component" value="Unassembled WGS sequence"/>
</dbReference>
<accession>A0A9X0U6S8</accession>
<evidence type="ECO:0000313" key="2">
    <source>
        <dbReference type="EMBL" id="MBB5330127.1"/>
    </source>
</evidence>
<reference evidence="2 3" key="1">
    <citation type="submission" date="2020-08" db="EMBL/GenBank/DDBJ databases">
        <title>Genomic Encyclopedia of Type Strains, Phase IV (KMG-V): Genome sequencing to study the core and pangenomes of soil and plant-associated prokaryotes.</title>
        <authorList>
            <person name="Whitman W."/>
        </authorList>
    </citation>
    <scope>NUCLEOTIDE SEQUENCE [LARGE SCALE GENOMIC DNA]</scope>
    <source>
        <strain evidence="2 3">X5P2</strain>
    </source>
</reference>
<sequence>MFEVQVAKFYKDQDLHKLNADGKPNLPPPTDAEAAAQKKTDQETASRIAGELFALPKNQRMSTLIKLPVPDRVAFTTYVAGDQKNLLLADFSPREREIFTGMAANIGTPKNIINELSEAKVLRAILSERQLQEVMADFWFNHFNIYIGKDSDTWYTTSYERDAIRKHALGKFRDLLLATSSSPAMMIYLDNWLSIGPDSLANGVNPANPKSNRGNKGLNENYGREVMELHTLGVNGGYTQADVTTLAAILTGWTVERPNQAGAFLYDYKKHEPGPKQWRGHTISSETTAQPGSPANTQAGLKEGIQALTILAADPRTAHFISYKLAQRFVADEPPTELVDRMAATYLSTDCDIKAILRTLVQSPEFNSKKYFRNKLKTPMEFVASAFRTTDTNPVNPGALVETLKAMGMPLYYALPPTGYYITADHWMNSSALVIRLNFSYSLIEGKLANQKFDAAHVLALGLLSQPPSSQTPELSAKEKSNRANFSEALLTSEPTANQPDQAPPGSAGQSSALRVLESTLIGANVSAQTNQLIGKQIDQLFTTNSTDTLNLLTALVMGSPEFQLR</sequence>
<feature type="compositionally biased region" description="Polar residues" evidence="1">
    <location>
        <begin position="282"/>
        <end position="297"/>
    </location>
</feature>
<name>A0A9X0U6S8_9BACT</name>
<protein>
    <submittedName>
        <fullName evidence="2">Uncharacterized protein (DUF1800 family)</fullName>
    </submittedName>
</protein>
<dbReference type="EMBL" id="JACHEB010000009">
    <property type="protein sequence ID" value="MBB5330127.1"/>
    <property type="molecule type" value="Genomic_DNA"/>
</dbReference>
<feature type="region of interest" description="Disordered" evidence="1">
    <location>
        <begin position="18"/>
        <end position="41"/>
    </location>
</feature>
<feature type="region of interest" description="Disordered" evidence="1">
    <location>
        <begin position="276"/>
        <end position="297"/>
    </location>
</feature>
<organism evidence="2 3">
    <name type="scientific">Tunturiibacter gelidiferens</name>
    <dbReference type="NCBI Taxonomy" id="3069689"/>
    <lineage>
        <taxon>Bacteria</taxon>
        <taxon>Pseudomonadati</taxon>
        <taxon>Acidobacteriota</taxon>
        <taxon>Terriglobia</taxon>
        <taxon>Terriglobales</taxon>
        <taxon>Acidobacteriaceae</taxon>
        <taxon>Tunturiibacter</taxon>
    </lineage>
</organism>
<evidence type="ECO:0000313" key="3">
    <source>
        <dbReference type="Proteomes" id="UP000535182"/>
    </source>
</evidence>
<dbReference type="AlphaFoldDB" id="A0A9X0U6S8"/>